<keyword evidence="3" id="KW-1185">Reference proteome</keyword>
<evidence type="ECO:0000313" key="2">
    <source>
        <dbReference type="EMBL" id="REK73160.1"/>
    </source>
</evidence>
<dbReference type="InterPro" id="IPR013589">
    <property type="entry name" value="Bac_transglu_N"/>
</dbReference>
<feature type="domain" description="Transglutaminase-like" evidence="1">
    <location>
        <begin position="168"/>
        <end position="235"/>
    </location>
</feature>
<sequence>MTYQLRIKHTTGYHYEKGAMASFNEARMTPMTTSEQYVLRSRLEITPTPWSYEYRDYWGTTVTSFEVHDPHSDLTVVATSIVDTQEVPAKPHAIGWDDLTDDVTDEWCEYLVLSDWVAPADDLRGLLDELRATAERPGDYARAAVDLLHSRIAYVPGSTEVTTTAADAWAAQTGVCQDFAHLSLGALRHAGVPARYVSGYLHPSRDPVVGETVEGESHAWIEWWDGEWVAWDPTNAVAPGPRHVVVAKGRDYGDSPPLRGIFSTAGGSELFVGVEITRLR</sequence>
<gene>
    <name evidence="2" type="ORF">DX116_06180</name>
</gene>
<dbReference type="Pfam" id="PF01841">
    <property type="entry name" value="Transglut_core"/>
    <property type="match status" value="1"/>
</dbReference>
<dbReference type="InterPro" id="IPR038765">
    <property type="entry name" value="Papain-like_cys_pep_sf"/>
</dbReference>
<name>A0A371PCQ9_9ACTN</name>
<dbReference type="SMART" id="SM00460">
    <property type="entry name" value="TGc"/>
    <property type="match status" value="1"/>
</dbReference>
<accession>A0A371PCQ9</accession>
<dbReference type="Proteomes" id="UP000265581">
    <property type="component" value="Unassembled WGS sequence"/>
</dbReference>
<dbReference type="PANTHER" id="PTHR33490:SF6">
    <property type="entry name" value="SLL1049 PROTEIN"/>
    <property type="match status" value="1"/>
</dbReference>
<reference evidence="2 3" key="1">
    <citation type="submission" date="2018-08" db="EMBL/GenBank/DDBJ databases">
        <title>Aeromicrobium sp. M2KJ-4, whole genome shotgun sequence.</title>
        <authorList>
            <person name="Tuo L."/>
        </authorList>
    </citation>
    <scope>NUCLEOTIDE SEQUENCE [LARGE SCALE GENOMIC DNA]</scope>
    <source>
        <strain evidence="2 3">M2KJ-4</strain>
    </source>
</reference>
<dbReference type="Pfam" id="PF08379">
    <property type="entry name" value="Bact_transglu_N"/>
    <property type="match status" value="1"/>
</dbReference>
<dbReference type="RefSeq" id="WP_119703274.1">
    <property type="nucleotide sequence ID" value="NZ_JBHSOI010000001.1"/>
</dbReference>
<comment type="caution">
    <text evidence="2">The sequence shown here is derived from an EMBL/GenBank/DDBJ whole genome shotgun (WGS) entry which is preliminary data.</text>
</comment>
<dbReference type="OrthoDB" id="9804023at2"/>
<evidence type="ECO:0000313" key="3">
    <source>
        <dbReference type="Proteomes" id="UP000265581"/>
    </source>
</evidence>
<dbReference type="SUPFAM" id="SSF54001">
    <property type="entry name" value="Cysteine proteinases"/>
    <property type="match status" value="1"/>
</dbReference>
<organism evidence="2 3">
    <name type="scientific">Aeromicrobium endophyticum</name>
    <dbReference type="NCBI Taxonomy" id="2292704"/>
    <lineage>
        <taxon>Bacteria</taxon>
        <taxon>Bacillati</taxon>
        <taxon>Actinomycetota</taxon>
        <taxon>Actinomycetes</taxon>
        <taxon>Propionibacteriales</taxon>
        <taxon>Nocardioidaceae</taxon>
        <taxon>Aeromicrobium</taxon>
    </lineage>
</organism>
<dbReference type="AlphaFoldDB" id="A0A371PCQ9"/>
<evidence type="ECO:0000259" key="1">
    <source>
        <dbReference type="SMART" id="SM00460"/>
    </source>
</evidence>
<protein>
    <submittedName>
        <fullName evidence="2">Transglutaminase family protein</fullName>
    </submittedName>
</protein>
<proteinExistence type="predicted"/>
<dbReference type="EMBL" id="QUBR01000001">
    <property type="protein sequence ID" value="REK73160.1"/>
    <property type="molecule type" value="Genomic_DNA"/>
</dbReference>
<dbReference type="InterPro" id="IPR002931">
    <property type="entry name" value="Transglutaminase-like"/>
</dbReference>
<dbReference type="PANTHER" id="PTHR33490">
    <property type="entry name" value="BLR5614 PROTEIN-RELATED"/>
    <property type="match status" value="1"/>
</dbReference>
<dbReference type="Gene3D" id="3.10.620.30">
    <property type="match status" value="1"/>
</dbReference>